<evidence type="ECO:0000313" key="1">
    <source>
        <dbReference type="EnsemblMetazoa" id="AMEC016406-PA"/>
    </source>
</evidence>
<dbReference type="EnsemblMetazoa" id="AMEC016406-RA">
    <property type="protein sequence ID" value="AMEC016406-PA"/>
    <property type="gene ID" value="AMEC016406"/>
</dbReference>
<proteinExistence type="predicted"/>
<sequence length="137" mass="15103">MEHRGMMALDRHCMMQVHDRSDKGYSNLTLAITFPVAFSSAQLPVWPNRWRSYIFIVEPILRRKNRLAVRPVLSRSSPRCGVSLGAPSDPVVAVVVTVLVCFAATRTLGLAPYESGFALDRLPSRPVCMGQCSASAL</sequence>
<keyword evidence="2" id="KW-1185">Reference proteome</keyword>
<protein>
    <submittedName>
        <fullName evidence="1">Uncharacterized protein</fullName>
    </submittedName>
</protein>
<dbReference type="Proteomes" id="UP000075902">
    <property type="component" value="Unassembled WGS sequence"/>
</dbReference>
<name>A0A182U9J2_9DIPT</name>
<reference evidence="2" key="1">
    <citation type="submission" date="2014-01" db="EMBL/GenBank/DDBJ databases">
        <title>The Genome Sequence of Anopheles melas CM1001059_A (V2).</title>
        <authorList>
            <consortium name="The Broad Institute Genomics Platform"/>
            <person name="Neafsey D.E."/>
            <person name="Besansky N."/>
            <person name="Howell P."/>
            <person name="Walton C."/>
            <person name="Young S.K."/>
            <person name="Zeng Q."/>
            <person name="Gargeya S."/>
            <person name="Fitzgerald M."/>
            <person name="Haas B."/>
            <person name="Abouelleil A."/>
            <person name="Allen A.W."/>
            <person name="Alvarado L."/>
            <person name="Arachchi H.M."/>
            <person name="Berlin A.M."/>
            <person name="Chapman S.B."/>
            <person name="Gainer-Dewar J."/>
            <person name="Goldberg J."/>
            <person name="Griggs A."/>
            <person name="Gujja S."/>
            <person name="Hansen M."/>
            <person name="Howarth C."/>
            <person name="Imamovic A."/>
            <person name="Ireland A."/>
            <person name="Larimer J."/>
            <person name="McCowan C."/>
            <person name="Murphy C."/>
            <person name="Pearson M."/>
            <person name="Poon T.W."/>
            <person name="Priest M."/>
            <person name="Roberts A."/>
            <person name="Saif S."/>
            <person name="Shea T."/>
            <person name="Sisk P."/>
            <person name="Sykes S."/>
            <person name="Wortman J."/>
            <person name="Nusbaum C."/>
            <person name="Birren B."/>
        </authorList>
    </citation>
    <scope>NUCLEOTIDE SEQUENCE [LARGE SCALE GENOMIC DNA]</scope>
    <source>
        <strain evidence="2">CM1001059</strain>
    </source>
</reference>
<accession>A0A182U9J2</accession>
<organism evidence="1 2">
    <name type="scientific">Anopheles melas</name>
    <dbReference type="NCBI Taxonomy" id="34690"/>
    <lineage>
        <taxon>Eukaryota</taxon>
        <taxon>Metazoa</taxon>
        <taxon>Ecdysozoa</taxon>
        <taxon>Arthropoda</taxon>
        <taxon>Hexapoda</taxon>
        <taxon>Insecta</taxon>
        <taxon>Pterygota</taxon>
        <taxon>Neoptera</taxon>
        <taxon>Endopterygota</taxon>
        <taxon>Diptera</taxon>
        <taxon>Nematocera</taxon>
        <taxon>Culicoidea</taxon>
        <taxon>Culicidae</taxon>
        <taxon>Anophelinae</taxon>
        <taxon>Anopheles</taxon>
    </lineage>
</organism>
<reference evidence="1" key="2">
    <citation type="submission" date="2020-05" db="UniProtKB">
        <authorList>
            <consortium name="EnsemblMetazoa"/>
        </authorList>
    </citation>
    <scope>IDENTIFICATION</scope>
    <source>
        <strain evidence="1">CM1001059</strain>
    </source>
</reference>
<evidence type="ECO:0000313" key="2">
    <source>
        <dbReference type="Proteomes" id="UP000075902"/>
    </source>
</evidence>
<dbReference type="VEuPathDB" id="VectorBase:AMEC016406"/>
<dbReference type="AlphaFoldDB" id="A0A182U9J2"/>